<name>A0A6P0UHG4_9FLAO</name>
<sequence length="499" mass="55725">MKNIFSGRRNKSPHNNEEAEKSEAPFFSKEDKSPFFNKGNDSAVQKKQDSSSGGLSIGKPGDKYEKEADNMAEAVVNKSTKPDIQNKEISSIQRESLATPQEDEKLGTAEQRMEEDKLVQEKKEIQKTEDPEEEMVNKMDEEKEEDKKVQAKGNPGNQTAGKALSQKIKSKSGKGRKLSSKTKAEMESSFGRNFSEVNIHTDDDAVKMNKELGAQAFTHDKDIYFNSGKFNPDSESGKRLLAHELTHVVQQNDGIQKKESGESFQSASSVHTNPLTGLKKGDGLIFGTFHLRPRVQLLQQKLNEKTLSGLAIDGMFGPKTMTALRYFRAMHFIPPQKQNEDSPFDLVSFGPEAEEKKSDAAFSDEVVDPLTADALMTPLGDVCNENNKPPQPFELKRLKDSTPMNNPVCSTTGILRVKGIFKWIESATDFRLKIEVFRAKGQSFKEPIAFGIVHINDEDTLVNKVIDVPENDVYHLNFKVLKPEKGKALKGKGHVFQTK</sequence>
<dbReference type="Pfam" id="PF13699">
    <property type="entry name" value="eCIS_core"/>
    <property type="match status" value="1"/>
</dbReference>
<dbReference type="InterPro" id="IPR036366">
    <property type="entry name" value="PGBDSf"/>
</dbReference>
<gene>
    <name evidence="3" type="ORF">GWK08_01340</name>
</gene>
<evidence type="ECO:0000313" key="4">
    <source>
        <dbReference type="Proteomes" id="UP000468581"/>
    </source>
</evidence>
<comment type="caution">
    <text evidence="3">The sequence shown here is derived from an EMBL/GenBank/DDBJ whole genome shotgun (WGS) entry which is preliminary data.</text>
</comment>
<evidence type="ECO:0000313" key="3">
    <source>
        <dbReference type="EMBL" id="NER12072.1"/>
    </source>
</evidence>
<dbReference type="Gene3D" id="1.10.101.10">
    <property type="entry name" value="PGBD-like superfamily/PGBD"/>
    <property type="match status" value="1"/>
</dbReference>
<organism evidence="3 4">
    <name type="scientific">Leptobacterium flavescens</name>
    <dbReference type="NCBI Taxonomy" id="472055"/>
    <lineage>
        <taxon>Bacteria</taxon>
        <taxon>Pseudomonadati</taxon>
        <taxon>Bacteroidota</taxon>
        <taxon>Flavobacteriia</taxon>
        <taxon>Flavobacteriales</taxon>
        <taxon>Flavobacteriaceae</taxon>
        <taxon>Leptobacterium</taxon>
    </lineage>
</organism>
<feature type="compositionally biased region" description="Basic and acidic residues" evidence="1">
    <location>
        <begin position="60"/>
        <end position="69"/>
    </location>
</feature>
<dbReference type="EMBL" id="JAABOO010000001">
    <property type="protein sequence ID" value="NER12072.1"/>
    <property type="molecule type" value="Genomic_DNA"/>
</dbReference>
<feature type="region of interest" description="Disordered" evidence="1">
    <location>
        <begin position="1"/>
        <end position="189"/>
    </location>
</feature>
<proteinExistence type="predicted"/>
<feature type="compositionally biased region" description="Basic and acidic residues" evidence="1">
    <location>
        <begin position="14"/>
        <end position="33"/>
    </location>
</feature>
<feature type="compositionally biased region" description="Polar residues" evidence="1">
    <location>
        <begin position="87"/>
        <end position="99"/>
    </location>
</feature>
<accession>A0A6P0UHG4</accession>
<feature type="compositionally biased region" description="Basic and acidic residues" evidence="1">
    <location>
        <begin position="102"/>
        <end position="149"/>
    </location>
</feature>
<dbReference type="AlphaFoldDB" id="A0A6P0UHG4"/>
<protein>
    <submittedName>
        <fullName evidence="3">DUF4157 domain-containing protein</fullName>
    </submittedName>
</protein>
<feature type="compositionally biased region" description="Basic residues" evidence="1">
    <location>
        <begin position="168"/>
        <end position="180"/>
    </location>
</feature>
<dbReference type="InterPro" id="IPR025295">
    <property type="entry name" value="eCIS_core_dom"/>
</dbReference>
<reference evidence="3 4" key="1">
    <citation type="submission" date="2020-01" db="EMBL/GenBank/DDBJ databases">
        <title>Leptobacterium flavescens.</title>
        <authorList>
            <person name="Wang G."/>
        </authorList>
    </citation>
    <scope>NUCLEOTIDE SEQUENCE [LARGE SCALE GENOMIC DNA]</scope>
    <source>
        <strain evidence="3 4">KCTC 22160</strain>
    </source>
</reference>
<dbReference type="InterPro" id="IPR036365">
    <property type="entry name" value="PGBD-like_sf"/>
</dbReference>
<dbReference type="Proteomes" id="UP000468581">
    <property type="component" value="Unassembled WGS sequence"/>
</dbReference>
<keyword evidence="4" id="KW-1185">Reference proteome</keyword>
<feature type="domain" description="eCIS core" evidence="2">
    <location>
        <begin position="178"/>
        <end position="254"/>
    </location>
</feature>
<dbReference type="RefSeq" id="WP_163605111.1">
    <property type="nucleotide sequence ID" value="NZ_JAABOO010000001.1"/>
</dbReference>
<dbReference type="SUPFAM" id="SSF47090">
    <property type="entry name" value="PGBD-like"/>
    <property type="match status" value="1"/>
</dbReference>
<evidence type="ECO:0000256" key="1">
    <source>
        <dbReference type="SAM" id="MobiDB-lite"/>
    </source>
</evidence>
<evidence type="ECO:0000259" key="2">
    <source>
        <dbReference type="Pfam" id="PF13699"/>
    </source>
</evidence>